<dbReference type="InterPro" id="IPR001709">
    <property type="entry name" value="Flavoprot_Pyr_Nucl_cyt_Rdtase"/>
</dbReference>
<feature type="binding site" evidence="12">
    <location>
        <begin position="440"/>
        <end position="443"/>
    </location>
    <ligand>
        <name>FAD</name>
        <dbReference type="ChEBI" id="CHEBI:57692"/>
    </ligand>
</feature>
<accession>A0A0W1B2B4</accession>
<dbReference type="Gene3D" id="3.40.50.360">
    <property type="match status" value="1"/>
</dbReference>
<keyword evidence="3" id="KW-0028">Amino-acid biosynthesis</keyword>
<dbReference type="CDD" id="cd06199">
    <property type="entry name" value="SiR"/>
    <property type="match status" value="1"/>
</dbReference>
<comment type="catalytic activity">
    <reaction evidence="11">
        <text>hydrogen sulfide + 3 NADP(+) + 3 H2O = sulfite + 3 NADPH + 4 H(+)</text>
        <dbReference type="Rhea" id="RHEA:13801"/>
        <dbReference type="ChEBI" id="CHEBI:15377"/>
        <dbReference type="ChEBI" id="CHEBI:15378"/>
        <dbReference type="ChEBI" id="CHEBI:17359"/>
        <dbReference type="ChEBI" id="CHEBI:29919"/>
        <dbReference type="ChEBI" id="CHEBI:57783"/>
        <dbReference type="ChEBI" id="CHEBI:58349"/>
        <dbReference type="EC" id="1.8.1.2"/>
    </reaction>
</comment>
<dbReference type="InterPro" id="IPR008254">
    <property type="entry name" value="Flavodoxin/NO_synth"/>
</dbReference>
<dbReference type="GO" id="GO:0010181">
    <property type="term" value="F:FMN binding"/>
    <property type="evidence" value="ECO:0007669"/>
    <property type="project" value="InterPro"/>
</dbReference>
<feature type="binding site" evidence="12">
    <location>
        <begin position="407"/>
        <end position="410"/>
    </location>
    <ligand>
        <name>FAD</name>
        <dbReference type="ChEBI" id="CHEBI:57692"/>
    </ligand>
</feature>
<gene>
    <name evidence="15" type="ORF">UQ64_10580</name>
</gene>
<dbReference type="InterPro" id="IPR017938">
    <property type="entry name" value="Riboflavin_synthase-like_b-brl"/>
</dbReference>
<dbReference type="NCBIfam" id="NF004859">
    <property type="entry name" value="PRK06214.1"/>
    <property type="match status" value="1"/>
</dbReference>
<dbReference type="Gene3D" id="3.40.50.80">
    <property type="entry name" value="Nucleotide-binding domain of ferredoxin-NADP reductase (FNR) module"/>
    <property type="match status" value="1"/>
</dbReference>
<evidence type="ECO:0000313" key="15">
    <source>
        <dbReference type="EMBL" id="KTD87713.1"/>
    </source>
</evidence>
<keyword evidence="10" id="KW-0198">Cysteine biosynthesis</keyword>
<feature type="binding site" evidence="12">
    <location>
        <begin position="132"/>
        <end position="135"/>
    </location>
    <ligand>
        <name>FMN</name>
        <dbReference type="ChEBI" id="CHEBI:58210"/>
    </ligand>
</feature>
<feature type="binding site" evidence="12">
    <location>
        <position position="431"/>
    </location>
    <ligand>
        <name>FAD</name>
        <dbReference type="ChEBI" id="CHEBI:57692"/>
    </ligand>
</feature>
<dbReference type="OrthoDB" id="9789468at2"/>
<evidence type="ECO:0000256" key="1">
    <source>
        <dbReference type="ARBA" id="ARBA00012604"/>
    </source>
</evidence>
<dbReference type="EMBL" id="LCZJ02000018">
    <property type="protein sequence ID" value="KTD87713.1"/>
    <property type="molecule type" value="Genomic_DNA"/>
</dbReference>
<organism evidence="15 16">
    <name type="scientific">Paenibacillus etheri</name>
    <dbReference type="NCBI Taxonomy" id="1306852"/>
    <lineage>
        <taxon>Bacteria</taxon>
        <taxon>Bacillati</taxon>
        <taxon>Bacillota</taxon>
        <taxon>Bacilli</taxon>
        <taxon>Bacillales</taxon>
        <taxon>Paenibacillaceae</taxon>
        <taxon>Paenibacillus</taxon>
    </lineage>
</organism>
<dbReference type="InterPro" id="IPR003097">
    <property type="entry name" value="CysJ-like_FAD-binding"/>
</dbReference>
<dbReference type="Pfam" id="PF00175">
    <property type="entry name" value="NAD_binding_1"/>
    <property type="match status" value="1"/>
</dbReference>
<protein>
    <recommendedName>
        <fullName evidence="1">assimilatory sulfite reductase (NADPH)</fullName>
        <ecNumber evidence="1">1.8.1.2</ecNumber>
    </recommendedName>
</protein>
<dbReference type="FunFam" id="3.40.50.80:FF:000001">
    <property type="entry name" value="NADPH--cytochrome P450 reductase 1"/>
    <property type="match status" value="1"/>
</dbReference>
<keyword evidence="2" id="KW-0813">Transport</keyword>
<dbReference type="PANTHER" id="PTHR19384:SF128">
    <property type="entry name" value="NADPH OXIDOREDUCTASE A"/>
    <property type="match status" value="1"/>
</dbReference>
<reference evidence="15 16" key="1">
    <citation type="journal article" date="2015" name="Int. Biodeterior. Biodegradation">
        <title>Physiological and genetic screening methods for the isolation of methyl tert-butyl ether-degrading bacteria for bioremediation purposes.</title>
        <authorList>
            <person name="Guisado I.M."/>
            <person name="Purswani J."/>
            <person name="Gonzalez Lopez J."/>
            <person name="Pozo C."/>
        </authorList>
    </citation>
    <scope>NUCLEOTIDE SEQUENCE [LARGE SCALE GENOMIC DNA]</scope>
    <source>
        <strain evidence="15 16">SH7</strain>
    </source>
</reference>
<evidence type="ECO:0000313" key="16">
    <source>
        <dbReference type="Proteomes" id="UP000054709"/>
    </source>
</evidence>
<dbReference type="SUPFAM" id="SSF52343">
    <property type="entry name" value="Ferredoxin reductase-like, C-terminal NADP-linked domain"/>
    <property type="match status" value="1"/>
</dbReference>
<dbReference type="InterPro" id="IPR010199">
    <property type="entry name" value="CysJ"/>
</dbReference>
<proteinExistence type="predicted"/>
<comment type="cofactor">
    <cofactor evidence="12">
        <name>FAD</name>
        <dbReference type="ChEBI" id="CHEBI:57692"/>
    </cofactor>
    <text evidence="12">Binds 1 FAD per subunit.</text>
</comment>
<dbReference type="InterPro" id="IPR001433">
    <property type="entry name" value="OxRdtase_FAD/NAD-bd"/>
</dbReference>
<feature type="binding site" evidence="12">
    <location>
        <begin position="168"/>
        <end position="177"/>
    </location>
    <ligand>
        <name>FMN</name>
        <dbReference type="ChEBI" id="CHEBI:58210"/>
    </ligand>
</feature>
<dbReference type="SUPFAM" id="SSF63380">
    <property type="entry name" value="Riboflavin synthase domain-like"/>
    <property type="match status" value="1"/>
</dbReference>
<dbReference type="SUPFAM" id="SSF52218">
    <property type="entry name" value="Flavoproteins"/>
    <property type="match status" value="1"/>
</dbReference>
<evidence type="ECO:0000259" key="14">
    <source>
        <dbReference type="PROSITE" id="PS51384"/>
    </source>
</evidence>
<evidence type="ECO:0000256" key="8">
    <source>
        <dbReference type="ARBA" id="ARBA00022982"/>
    </source>
</evidence>
<dbReference type="EC" id="1.8.1.2" evidence="1"/>
<dbReference type="Proteomes" id="UP000054709">
    <property type="component" value="Unassembled WGS sequence"/>
</dbReference>
<comment type="caution">
    <text evidence="15">The sequence shown here is derived from an EMBL/GenBank/DDBJ whole genome shotgun (WGS) entry which is preliminary data.</text>
</comment>
<evidence type="ECO:0000256" key="4">
    <source>
        <dbReference type="ARBA" id="ARBA00022630"/>
    </source>
</evidence>
<keyword evidence="5 12" id="KW-0288">FMN</keyword>
<dbReference type="GO" id="GO:0050660">
    <property type="term" value="F:flavin adenine dinucleotide binding"/>
    <property type="evidence" value="ECO:0007669"/>
    <property type="project" value="InterPro"/>
</dbReference>
<feature type="domain" description="Flavodoxin-like" evidence="13">
    <location>
        <begin position="79"/>
        <end position="217"/>
    </location>
</feature>
<comment type="cofactor">
    <cofactor evidence="12">
        <name>FMN</name>
        <dbReference type="ChEBI" id="CHEBI:58210"/>
    </cofactor>
    <text evidence="12">Binds 1 FMN per subunit.</text>
</comment>
<dbReference type="InterPro" id="IPR029039">
    <property type="entry name" value="Flavoprotein-like_sf"/>
</dbReference>
<evidence type="ECO:0000256" key="9">
    <source>
        <dbReference type="ARBA" id="ARBA00023002"/>
    </source>
</evidence>
<sequence length="620" mass="69148">MQLQVTNSPFNENQVELLNRLLPSLTETQQIWLSGYLSAIGRTAAAAPAGTELLVKSNTIGNAEVSTAVTGQPAASREVTILFGSQTGNCQRLAGSLSRKLEEQGFQVTLSAMNSFKPTVLKKVENLLLLVSTHGEGDPPDNARIFHEFLYSKRAPQLENLRFSVLALGDTSYEFFCQTGKEFDQRLEELGGKRLSPRVDCDLDYDDSVAEWFEGVIGALNVNLNAPAIAAKAVQASEDAESQEPLYTRNNPFKAEVLENLNLNGRGSDRETRHLELSLEGSNIQFEPGDALGVYPENHPELVDAIIHTMGWNPSDKVPFNKKGDEGALREALLHHYEITVLTKPLLEQAAKLSASSKLSELLALDRASELKEYIQGRDLLDLIQDFSPWEGSASNFVTILRKLPARLYSIASSYKANPDEVHLTVRAVRYEAHGRERYGVCSVHCAERVEPGDTLPIYIQHNPNFKLPTDPDAPIIMIGPGTGVAPFRSFLEERGELGVEGKSWLFYGDRHFVTDFLYQTDWQRMLKDGVLSKLDVAFSRDTEEKVYVQHRILQKSQEVYEWLQEGAHIYVCGDEKCMAHDVHSALLTVIQSEGGLSPEAAAAYLEDMQQTQRYQRDVY</sequence>
<evidence type="ECO:0000256" key="2">
    <source>
        <dbReference type="ARBA" id="ARBA00022448"/>
    </source>
</evidence>
<dbReference type="Pfam" id="PF00667">
    <property type="entry name" value="FAD_binding_1"/>
    <property type="match status" value="1"/>
</dbReference>
<dbReference type="InterPro" id="IPR039261">
    <property type="entry name" value="FNR_nucleotide-bd"/>
</dbReference>
<feature type="binding site" evidence="12">
    <location>
        <position position="340"/>
    </location>
    <ligand>
        <name>FAD</name>
        <dbReference type="ChEBI" id="CHEBI:57692"/>
    </ligand>
</feature>
<evidence type="ECO:0000256" key="10">
    <source>
        <dbReference type="ARBA" id="ARBA00023192"/>
    </source>
</evidence>
<dbReference type="GO" id="GO:0005829">
    <property type="term" value="C:cytosol"/>
    <property type="evidence" value="ECO:0007669"/>
    <property type="project" value="TreeGrafter"/>
</dbReference>
<dbReference type="PRINTS" id="PR00371">
    <property type="entry name" value="FPNCR"/>
</dbReference>
<dbReference type="Pfam" id="PF00258">
    <property type="entry name" value="Flavodoxin_1"/>
    <property type="match status" value="1"/>
</dbReference>
<dbReference type="PANTHER" id="PTHR19384">
    <property type="entry name" value="NITRIC OXIDE SYNTHASE-RELATED"/>
    <property type="match status" value="1"/>
</dbReference>
<dbReference type="InterPro" id="IPR001094">
    <property type="entry name" value="Flavdoxin-like"/>
</dbReference>
<keyword evidence="6 12" id="KW-0274">FAD</keyword>
<dbReference type="Gene3D" id="1.20.990.10">
    <property type="entry name" value="NADPH-cytochrome p450 Reductase, Chain A, domain 3"/>
    <property type="match status" value="1"/>
</dbReference>
<feature type="binding site" evidence="12">
    <location>
        <position position="620"/>
    </location>
    <ligand>
        <name>FAD</name>
        <dbReference type="ChEBI" id="CHEBI:57692"/>
    </ligand>
</feature>
<dbReference type="PIRSF" id="PIRSF000207">
    <property type="entry name" value="SiR-FP_CysJ"/>
    <property type="match status" value="1"/>
</dbReference>
<feature type="binding site" evidence="12">
    <location>
        <begin position="546"/>
        <end position="550"/>
    </location>
    <ligand>
        <name>NADP(+)</name>
        <dbReference type="ChEBI" id="CHEBI:58349"/>
    </ligand>
</feature>
<dbReference type="GO" id="GO:0019344">
    <property type="term" value="P:cysteine biosynthetic process"/>
    <property type="evidence" value="ECO:0007669"/>
    <property type="project" value="UniProtKB-KW"/>
</dbReference>
<dbReference type="PROSITE" id="PS50902">
    <property type="entry name" value="FLAVODOXIN_LIKE"/>
    <property type="match status" value="1"/>
</dbReference>
<feature type="binding site" evidence="12">
    <location>
        <position position="582"/>
    </location>
    <ligand>
        <name>NADP(+)</name>
        <dbReference type="ChEBI" id="CHEBI:58349"/>
    </ligand>
</feature>
<dbReference type="AlphaFoldDB" id="A0A0W1B2B4"/>
<evidence type="ECO:0000256" key="12">
    <source>
        <dbReference type="PIRSR" id="PIRSR000207-1"/>
    </source>
</evidence>
<name>A0A0W1B2B4_9BACL</name>
<evidence type="ECO:0000256" key="3">
    <source>
        <dbReference type="ARBA" id="ARBA00022605"/>
    </source>
</evidence>
<evidence type="ECO:0000256" key="11">
    <source>
        <dbReference type="ARBA" id="ARBA00052219"/>
    </source>
</evidence>
<dbReference type="GO" id="GO:0004783">
    <property type="term" value="F:sulfite reductase (NADPH) activity"/>
    <property type="evidence" value="ECO:0007669"/>
    <property type="project" value="UniProtKB-EC"/>
</dbReference>
<keyword evidence="7 12" id="KW-0521">NADP</keyword>
<feature type="domain" description="FAD-binding FR-type" evidence="14">
    <location>
        <begin position="250"/>
        <end position="469"/>
    </location>
</feature>
<dbReference type="NCBIfam" id="TIGR01931">
    <property type="entry name" value="cysJ"/>
    <property type="match status" value="1"/>
</dbReference>
<evidence type="ECO:0000256" key="6">
    <source>
        <dbReference type="ARBA" id="ARBA00022827"/>
    </source>
</evidence>
<keyword evidence="16" id="KW-1185">Reference proteome</keyword>
<keyword evidence="9" id="KW-0560">Oxidoreductase</keyword>
<dbReference type="PROSITE" id="PS51384">
    <property type="entry name" value="FAD_FR"/>
    <property type="match status" value="1"/>
</dbReference>
<keyword evidence="8" id="KW-0249">Electron transport</keyword>
<dbReference type="RefSeq" id="WP_060623256.1">
    <property type="nucleotide sequence ID" value="NZ_LCZJ02000018.1"/>
</dbReference>
<evidence type="ECO:0000256" key="7">
    <source>
        <dbReference type="ARBA" id="ARBA00022857"/>
    </source>
</evidence>
<dbReference type="InterPro" id="IPR023173">
    <property type="entry name" value="NADPH_Cyt_P450_Rdtase_alpha"/>
</dbReference>
<dbReference type="InterPro" id="IPR017927">
    <property type="entry name" value="FAD-bd_FR_type"/>
</dbReference>
<evidence type="ECO:0000256" key="5">
    <source>
        <dbReference type="ARBA" id="ARBA00022643"/>
    </source>
</evidence>
<feature type="binding site" evidence="12">
    <location>
        <begin position="540"/>
        <end position="541"/>
    </location>
    <ligand>
        <name>NADP(+)</name>
        <dbReference type="ChEBI" id="CHEBI:58349"/>
    </ligand>
</feature>
<dbReference type="GO" id="GO:0016651">
    <property type="term" value="F:oxidoreductase activity, acting on NAD(P)H"/>
    <property type="evidence" value="ECO:0007669"/>
    <property type="project" value="UniProtKB-ARBA"/>
</dbReference>
<evidence type="ECO:0000259" key="13">
    <source>
        <dbReference type="PROSITE" id="PS50902"/>
    </source>
</evidence>
<keyword evidence="4" id="KW-0285">Flavoprotein</keyword>
<dbReference type="PRINTS" id="PR00369">
    <property type="entry name" value="FLAVODOXIN"/>
</dbReference>
<dbReference type="Gene3D" id="2.40.30.10">
    <property type="entry name" value="Translation factors"/>
    <property type="match status" value="1"/>
</dbReference>